<accession>A0A1E3L389</accession>
<dbReference type="Proteomes" id="UP000094578">
    <property type="component" value="Unassembled WGS sequence"/>
</dbReference>
<proteinExistence type="predicted"/>
<keyword evidence="2" id="KW-1185">Reference proteome</keyword>
<protein>
    <submittedName>
        <fullName evidence="1">Uncharacterized protein</fullName>
    </submittedName>
</protein>
<dbReference type="AlphaFoldDB" id="A0A1E3L389"/>
<gene>
    <name evidence="1" type="ORF">PTI45_02469</name>
</gene>
<evidence type="ECO:0000313" key="2">
    <source>
        <dbReference type="Proteomes" id="UP000094578"/>
    </source>
</evidence>
<dbReference type="EMBL" id="MDER01000043">
    <property type="protein sequence ID" value="ODP28051.1"/>
    <property type="molecule type" value="Genomic_DNA"/>
</dbReference>
<evidence type="ECO:0000313" key="1">
    <source>
        <dbReference type="EMBL" id="ODP28051.1"/>
    </source>
</evidence>
<name>A0A1E3L389_9BACL</name>
<sequence length="37" mass="4352">MCLFDGDRMSVNVQHKTVYLLSAQLDPLIQYQHIFNI</sequence>
<organism evidence="1 2">
    <name type="scientific">Paenibacillus nuruki</name>
    <dbReference type="NCBI Taxonomy" id="1886670"/>
    <lineage>
        <taxon>Bacteria</taxon>
        <taxon>Bacillati</taxon>
        <taxon>Bacillota</taxon>
        <taxon>Bacilli</taxon>
        <taxon>Bacillales</taxon>
        <taxon>Paenibacillaceae</taxon>
        <taxon>Paenibacillus</taxon>
    </lineage>
</organism>
<comment type="caution">
    <text evidence="1">The sequence shown here is derived from an EMBL/GenBank/DDBJ whole genome shotgun (WGS) entry which is preliminary data.</text>
</comment>
<reference evidence="1 2" key="1">
    <citation type="submission" date="2016-08" db="EMBL/GenBank/DDBJ databases">
        <title>Genome sequencing of Paenibacillus sp. TI45-13ar, isolated from Korean traditional nuruk.</title>
        <authorList>
            <person name="Kim S.-J."/>
        </authorList>
    </citation>
    <scope>NUCLEOTIDE SEQUENCE [LARGE SCALE GENOMIC DNA]</scope>
    <source>
        <strain evidence="1 2">TI45-13ar</strain>
    </source>
</reference>